<comment type="caution">
    <text evidence="2">The sequence shown here is derived from an EMBL/GenBank/DDBJ whole genome shotgun (WGS) entry which is preliminary data.</text>
</comment>
<name>A0A2I1HWK3_9GLOM</name>
<feature type="region of interest" description="Disordered" evidence="1">
    <location>
        <begin position="104"/>
        <end position="124"/>
    </location>
</feature>
<keyword evidence="3" id="KW-1185">Reference proteome</keyword>
<dbReference type="VEuPathDB" id="FungiDB:FUN_017437"/>
<feature type="compositionally biased region" description="Acidic residues" evidence="1">
    <location>
        <begin position="114"/>
        <end position="124"/>
    </location>
</feature>
<dbReference type="AlphaFoldDB" id="A0A2I1HWK3"/>
<dbReference type="Proteomes" id="UP000234323">
    <property type="component" value="Unassembled WGS sequence"/>
</dbReference>
<feature type="compositionally biased region" description="Basic and acidic residues" evidence="1">
    <location>
        <begin position="1"/>
        <end position="17"/>
    </location>
</feature>
<sequence length="124" mass="13915">TIHSNSKDNKALREEFTACRNKQQTKQQQQYKSILKNDNQKSKEKAATSLNNNNKRVHIEDSGSSSDSGMDEFEAKLSKSDEKIEQNMTLLTQIAKKLDSLSSKFTSSSNTAGLEDEDNVIVED</sequence>
<accession>A0A2I1HWK3</accession>
<evidence type="ECO:0000313" key="2">
    <source>
        <dbReference type="EMBL" id="PKY63272.1"/>
    </source>
</evidence>
<gene>
    <name evidence="2" type="ORF">RhiirA4_491616</name>
</gene>
<organism evidence="2 3">
    <name type="scientific">Rhizophagus irregularis</name>
    <dbReference type="NCBI Taxonomy" id="588596"/>
    <lineage>
        <taxon>Eukaryota</taxon>
        <taxon>Fungi</taxon>
        <taxon>Fungi incertae sedis</taxon>
        <taxon>Mucoromycota</taxon>
        <taxon>Glomeromycotina</taxon>
        <taxon>Glomeromycetes</taxon>
        <taxon>Glomerales</taxon>
        <taxon>Glomeraceae</taxon>
        <taxon>Rhizophagus</taxon>
    </lineage>
</organism>
<reference evidence="2 3" key="1">
    <citation type="submission" date="2015-10" db="EMBL/GenBank/DDBJ databases">
        <title>Genome analyses suggest a sexual origin of heterokaryosis in a supposedly ancient asexual fungus.</title>
        <authorList>
            <person name="Ropars J."/>
            <person name="Sedzielewska K."/>
            <person name="Noel J."/>
            <person name="Charron P."/>
            <person name="Farinelli L."/>
            <person name="Marton T."/>
            <person name="Kruger M."/>
            <person name="Pelin A."/>
            <person name="Brachmann A."/>
            <person name="Corradi N."/>
        </authorList>
    </citation>
    <scope>NUCLEOTIDE SEQUENCE [LARGE SCALE GENOMIC DNA]</scope>
    <source>
        <strain evidence="2 3">A4</strain>
    </source>
</reference>
<dbReference type="VEuPathDB" id="FungiDB:RhiirA1_473705"/>
<protein>
    <submittedName>
        <fullName evidence="2">Uncharacterized protein</fullName>
    </submittedName>
</protein>
<proteinExistence type="predicted"/>
<feature type="non-terminal residue" evidence="2">
    <location>
        <position position="1"/>
    </location>
</feature>
<feature type="compositionally biased region" description="Basic and acidic residues" evidence="1">
    <location>
        <begin position="73"/>
        <end position="82"/>
    </location>
</feature>
<evidence type="ECO:0000256" key="1">
    <source>
        <dbReference type="SAM" id="MobiDB-lite"/>
    </source>
</evidence>
<feature type="region of interest" description="Disordered" evidence="1">
    <location>
        <begin position="1"/>
        <end position="82"/>
    </location>
</feature>
<evidence type="ECO:0000313" key="3">
    <source>
        <dbReference type="Proteomes" id="UP000234323"/>
    </source>
</evidence>
<feature type="compositionally biased region" description="Low complexity" evidence="1">
    <location>
        <begin position="22"/>
        <end position="32"/>
    </location>
</feature>
<dbReference type="EMBL" id="LLXI01009591">
    <property type="protein sequence ID" value="PKY63272.1"/>
    <property type="molecule type" value="Genomic_DNA"/>
</dbReference>
<dbReference type="VEuPathDB" id="FungiDB:RhiirFUN_019217"/>